<feature type="transmembrane region" description="Helical" evidence="2">
    <location>
        <begin position="40"/>
        <end position="66"/>
    </location>
</feature>
<dbReference type="InterPro" id="IPR011011">
    <property type="entry name" value="Znf_FYVE_PHD"/>
</dbReference>
<sequence>MVICSPFGVNYGINKYGKNGNIVGKRCDRLRNPDFYISGLSFAIAFAVYVFFVVLALFILYGMVGWKILNLIRVKKPTLSSSADKMEQLENEDTCNTIMGENTSDNQMISNVKDGKRKNKNSSRRTVEGKNHKEKEMMVPSDITKSILSIKEKHRVLECKGYEASADTFELFTGSDLSKMATSIVQSRPSRKITPRELYTPSKSEIQMKYKLNEKNALVKKIEAAEREHNVDIQLKRDLPDILKTVNQKEVKLVNEKILEICLTVLANQPKSTTQPSHMVNNNTNKDQSDDINKSTNSPLTIDNHSIMYMSPRNILMSIENPPKTIVYPEPRNRKDSIDHNICPICELAVTDSDSIECNACDMWLHKYCTVLSDELFEKHTTVGALSELHNIMEFRNFCGKLKLSPFD</sequence>
<gene>
    <name evidence="3" type="ORF">MGAL_10B055702</name>
</gene>
<feature type="compositionally biased region" description="Polar residues" evidence="1">
    <location>
        <begin position="97"/>
        <end position="110"/>
    </location>
</feature>
<dbReference type="EMBL" id="UYJE01009227">
    <property type="protein sequence ID" value="VDI71391.1"/>
    <property type="molecule type" value="Genomic_DNA"/>
</dbReference>
<organism evidence="3 4">
    <name type="scientific">Mytilus galloprovincialis</name>
    <name type="common">Mediterranean mussel</name>
    <dbReference type="NCBI Taxonomy" id="29158"/>
    <lineage>
        <taxon>Eukaryota</taxon>
        <taxon>Metazoa</taxon>
        <taxon>Spiralia</taxon>
        <taxon>Lophotrochozoa</taxon>
        <taxon>Mollusca</taxon>
        <taxon>Bivalvia</taxon>
        <taxon>Autobranchia</taxon>
        <taxon>Pteriomorphia</taxon>
        <taxon>Mytilida</taxon>
        <taxon>Mytiloidea</taxon>
        <taxon>Mytilidae</taxon>
        <taxon>Mytilinae</taxon>
        <taxon>Mytilus</taxon>
    </lineage>
</organism>
<dbReference type="Proteomes" id="UP000596742">
    <property type="component" value="Unassembled WGS sequence"/>
</dbReference>
<accession>A0A8B6GZI8</accession>
<keyword evidence="2" id="KW-1133">Transmembrane helix</keyword>
<keyword evidence="2" id="KW-0812">Transmembrane</keyword>
<evidence type="ECO:0008006" key="5">
    <source>
        <dbReference type="Google" id="ProtNLM"/>
    </source>
</evidence>
<dbReference type="InterPro" id="IPR013083">
    <property type="entry name" value="Znf_RING/FYVE/PHD"/>
</dbReference>
<keyword evidence="2" id="KW-0472">Membrane</keyword>
<feature type="region of interest" description="Disordered" evidence="1">
    <location>
        <begin position="97"/>
        <end position="132"/>
    </location>
</feature>
<evidence type="ECO:0000256" key="1">
    <source>
        <dbReference type="SAM" id="MobiDB-lite"/>
    </source>
</evidence>
<evidence type="ECO:0000256" key="2">
    <source>
        <dbReference type="SAM" id="Phobius"/>
    </source>
</evidence>
<dbReference type="AlphaFoldDB" id="A0A8B6GZI8"/>
<proteinExistence type="predicted"/>
<dbReference type="Gene3D" id="3.30.40.10">
    <property type="entry name" value="Zinc/RING finger domain, C3HC4 (zinc finger)"/>
    <property type="match status" value="1"/>
</dbReference>
<protein>
    <recommendedName>
        <fullName evidence="5">Zinc finger PHD-type domain-containing protein</fullName>
    </recommendedName>
</protein>
<comment type="caution">
    <text evidence="3">The sequence shown here is derived from an EMBL/GenBank/DDBJ whole genome shotgun (WGS) entry which is preliminary data.</text>
</comment>
<dbReference type="SUPFAM" id="SSF57903">
    <property type="entry name" value="FYVE/PHD zinc finger"/>
    <property type="match status" value="1"/>
</dbReference>
<feature type="region of interest" description="Disordered" evidence="1">
    <location>
        <begin position="272"/>
        <end position="297"/>
    </location>
</feature>
<name>A0A8B6GZI8_MYTGA</name>
<evidence type="ECO:0000313" key="3">
    <source>
        <dbReference type="EMBL" id="VDI71391.1"/>
    </source>
</evidence>
<evidence type="ECO:0000313" key="4">
    <source>
        <dbReference type="Proteomes" id="UP000596742"/>
    </source>
</evidence>
<reference evidence="3" key="1">
    <citation type="submission" date="2018-11" db="EMBL/GenBank/DDBJ databases">
        <authorList>
            <person name="Alioto T."/>
            <person name="Alioto T."/>
        </authorList>
    </citation>
    <scope>NUCLEOTIDE SEQUENCE</scope>
</reference>
<keyword evidence="4" id="KW-1185">Reference proteome</keyword>
<feature type="compositionally biased region" description="Polar residues" evidence="1">
    <location>
        <begin position="272"/>
        <end position="286"/>
    </location>
</feature>